<dbReference type="Pfam" id="PF22099">
    <property type="entry name" value="MRS2-like"/>
    <property type="match status" value="1"/>
</dbReference>
<evidence type="ECO:0000256" key="7">
    <source>
        <dbReference type="ARBA" id="ARBA00022946"/>
    </source>
</evidence>
<evidence type="ECO:0000256" key="9">
    <source>
        <dbReference type="ARBA" id="ARBA00023065"/>
    </source>
</evidence>
<evidence type="ECO:0000256" key="8">
    <source>
        <dbReference type="ARBA" id="ARBA00022989"/>
    </source>
</evidence>
<evidence type="ECO:0000256" key="3">
    <source>
        <dbReference type="ARBA" id="ARBA00022448"/>
    </source>
</evidence>
<keyword evidence="16" id="KW-1185">Reference proteome</keyword>
<keyword evidence="10" id="KW-0496">Mitochondrion</keyword>
<dbReference type="PANTHER" id="PTHR13890:SF0">
    <property type="entry name" value="MAGNESIUM TRANSPORTER MRS2 HOMOLOG, MITOCHONDRIAL"/>
    <property type="match status" value="1"/>
</dbReference>
<keyword evidence="3 14" id="KW-0813">Transport</keyword>
<name>A0AAV5S1R4_MAUHU</name>
<keyword evidence="6 14" id="KW-0460">Magnesium</keyword>
<keyword evidence="7" id="KW-0809">Transit peptide</keyword>
<accession>A0AAV5S1R4</accession>
<comment type="function">
    <text evidence="12">Mitochondrial inner membrane magnesium transporter required for mitochondrial magnesium homeostasis. Modulates the conductance of the MRS2 channel. Involved in the splicing of mRNA group II introns in mitochondria by affecting mitochondrial magnesium concentrations, which are critical for group II intron splicing.</text>
</comment>
<keyword evidence="8 14" id="KW-1133">Transmembrane helix</keyword>
<sequence>MIRLRQSIPLLRGIRVASFIPCTARRSLHNCRVQAEPAPYNNTAAMLLQKNLLHRNNTLYGYGNGTIRYTAFDSQGNTKASSVEMKREDLVAQHGLLPRDLRKIEKSKKNDLVPSILVRRDSILISLLTIKALIKADTVLLFDSVGSGISLNSSTHRDFIQVLKQRLKNETSDETSSQAQPYEFRALEAIFVFALSNLTSEMRVLLTITQGVLTDLESDITRDKLRLLLIQNKKLKVFYKKCVLIRDMLDDLLEDDDILCDMYLTDWKEGIVRIEDDHSEIEMLLETYHNHIDEIVQRTENAISNVKTTEEIINIILDSNRNQLMLLSIKFGVGMFALGGAIFVGSLYGMNLENFIEETNYGYALAFVVGIGSTIWFYVLGIRSLHRLQRMSLLNTLKQKRKG</sequence>
<dbReference type="CDD" id="cd12823">
    <property type="entry name" value="Mrs2_Mfm1p-like"/>
    <property type="match status" value="1"/>
</dbReference>
<dbReference type="FunFam" id="2.40.128.330:FF:000002">
    <property type="entry name" value="Inner membrane magnesium transporter mrs2"/>
    <property type="match status" value="1"/>
</dbReference>
<dbReference type="Gene3D" id="2.40.128.330">
    <property type="match status" value="1"/>
</dbReference>
<keyword evidence="9 14" id="KW-0406">Ion transport</keyword>
<evidence type="ECO:0000313" key="15">
    <source>
        <dbReference type="EMBL" id="GMM57488.1"/>
    </source>
</evidence>
<evidence type="ECO:0000256" key="10">
    <source>
        <dbReference type="ARBA" id="ARBA00023128"/>
    </source>
</evidence>
<feature type="transmembrane region" description="Helical" evidence="14">
    <location>
        <begin position="324"/>
        <end position="349"/>
    </location>
</feature>
<evidence type="ECO:0000256" key="4">
    <source>
        <dbReference type="ARBA" id="ARBA00022692"/>
    </source>
</evidence>
<feature type="transmembrane region" description="Helical" evidence="14">
    <location>
        <begin position="361"/>
        <end position="381"/>
    </location>
</feature>
<gene>
    <name evidence="15" type="ORF">DAKH74_041040</name>
</gene>
<evidence type="ECO:0000256" key="14">
    <source>
        <dbReference type="RuleBase" id="RU366042"/>
    </source>
</evidence>
<proteinExistence type="inferred from homology"/>
<comment type="similarity">
    <text evidence="2 14">Belongs to the CorA metal ion transporter (MIT) (TC 1.A.35) family.</text>
</comment>
<comment type="subcellular location">
    <subcellularLocation>
        <location evidence="1 14">Mitochondrion inner membrane</location>
        <topology evidence="1 14">Multi-pass membrane protein</topology>
    </subcellularLocation>
</comment>
<evidence type="ECO:0000256" key="1">
    <source>
        <dbReference type="ARBA" id="ARBA00004448"/>
    </source>
</evidence>
<dbReference type="GO" id="GO:0015095">
    <property type="term" value="F:magnesium ion transmembrane transporter activity"/>
    <property type="evidence" value="ECO:0007669"/>
    <property type="project" value="TreeGrafter"/>
</dbReference>
<dbReference type="InterPro" id="IPR039204">
    <property type="entry name" value="MRS2-like"/>
</dbReference>
<keyword evidence="11 14" id="KW-0472">Membrane</keyword>
<evidence type="ECO:0000313" key="16">
    <source>
        <dbReference type="Proteomes" id="UP001377567"/>
    </source>
</evidence>
<comment type="caution">
    <text evidence="15">The sequence shown here is derived from an EMBL/GenBank/DDBJ whole genome shotgun (WGS) entry which is preliminary data.</text>
</comment>
<dbReference type="EMBL" id="BTGD01000013">
    <property type="protein sequence ID" value="GMM57488.1"/>
    <property type="molecule type" value="Genomic_DNA"/>
</dbReference>
<reference evidence="15 16" key="1">
    <citation type="journal article" date="2023" name="Elife">
        <title>Identification of key yeast species and microbe-microbe interactions impacting larval growth of Drosophila in the wild.</title>
        <authorList>
            <person name="Mure A."/>
            <person name="Sugiura Y."/>
            <person name="Maeda R."/>
            <person name="Honda K."/>
            <person name="Sakurai N."/>
            <person name="Takahashi Y."/>
            <person name="Watada M."/>
            <person name="Katoh T."/>
            <person name="Gotoh A."/>
            <person name="Gotoh Y."/>
            <person name="Taniguchi I."/>
            <person name="Nakamura K."/>
            <person name="Hayashi T."/>
            <person name="Katayama T."/>
            <person name="Uemura T."/>
            <person name="Hattori Y."/>
        </authorList>
    </citation>
    <scope>NUCLEOTIDE SEQUENCE [LARGE SCALE GENOMIC DNA]</scope>
    <source>
        <strain evidence="15 16">KH-74</strain>
    </source>
</reference>
<evidence type="ECO:0000256" key="2">
    <source>
        <dbReference type="ARBA" id="ARBA00009765"/>
    </source>
</evidence>
<keyword evidence="4 14" id="KW-0812">Transmembrane</keyword>
<organism evidence="15 16">
    <name type="scientific">Maudiozyma humilis</name>
    <name type="common">Sour dough yeast</name>
    <name type="synonym">Kazachstania humilis</name>
    <dbReference type="NCBI Taxonomy" id="51915"/>
    <lineage>
        <taxon>Eukaryota</taxon>
        <taxon>Fungi</taxon>
        <taxon>Dikarya</taxon>
        <taxon>Ascomycota</taxon>
        <taxon>Saccharomycotina</taxon>
        <taxon>Saccharomycetes</taxon>
        <taxon>Saccharomycetales</taxon>
        <taxon>Saccharomycetaceae</taxon>
        <taxon>Maudiozyma</taxon>
    </lineage>
</organism>
<dbReference type="AlphaFoldDB" id="A0AAV5S1R4"/>
<comment type="subunit">
    <text evidence="13">Forms homooligomers. Interacts with MRS2.</text>
</comment>
<keyword evidence="5 14" id="KW-0999">Mitochondrion inner membrane</keyword>
<dbReference type="GO" id="GO:0045016">
    <property type="term" value="P:mitochondrial magnesium ion transmembrane transport"/>
    <property type="evidence" value="ECO:0007669"/>
    <property type="project" value="TreeGrafter"/>
</dbReference>
<evidence type="ECO:0000256" key="6">
    <source>
        <dbReference type="ARBA" id="ARBA00022842"/>
    </source>
</evidence>
<evidence type="ECO:0000256" key="11">
    <source>
        <dbReference type="ARBA" id="ARBA00023136"/>
    </source>
</evidence>
<dbReference type="Gene3D" id="1.20.58.340">
    <property type="entry name" value="Magnesium transport protein CorA, transmembrane region"/>
    <property type="match status" value="1"/>
</dbReference>
<dbReference type="PANTHER" id="PTHR13890">
    <property type="entry name" value="RNA SPLICING PROTEIN MRS2, MITOCHONDRIAL"/>
    <property type="match status" value="1"/>
</dbReference>
<protein>
    <recommendedName>
        <fullName evidence="14">Magnesium transporter</fullName>
    </recommendedName>
</protein>
<dbReference type="GO" id="GO:0005743">
    <property type="term" value="C:mitochondrial inner membrane"/>
    <property type="evidence" value="ECO:0007669"/>
    <property type="project" value="UniProtKB-SubCell"/>
</dbReference>
<evidence type="ECO:0000256" key="12">
    <source>
        <dbReference type="ARBA" id="ARBA00037564"/>
    </source>
</evidence>
<evidence type="ECO:0000256" key="13">
    <source>
        <dbReference type="ARBA" id="ARBA00038721"/>
    </source>
</evidence>
<evidence type="ECO:0000256" key="5">
    <source>
        <dbReference type="ARBA" id="ARBA00022792"/>
    </source>
</evidence>
<dbReference type="Proteomes" id="UP001377567">
    <property type="component" value="Unassembled WGS sequence"/>
</dbReference>